<accession>A0A9J5X4A3</accession>
<protein>
    <submittedName>
        <fullName evidence="1">Uncharacterized protein</fullName>
    </submittedName>
</protein>
<proteinExistence type="predicted"/>
<gene>
    <name evidence="1" type="ORF">H5410_052751</name>
</gene>
<dbReference type="AlphaFoldDB" id="A0A9J5X4A3"/>
<comment type="caution">
    <text evidence="1">The sequence shown here is derived from an EMBL/GenBank/DDBJ whole genome shotgun (WGS) entry which is preliminary data.</text>
</comment>
<sequence>MPHHQCFIQNLLYTWHLRNSPSGTPRSIVKINLVVLNVLFVWWNSTTIASSASLPHVTMFTIQIVSIYGSNHTRHAPCVRKPRLARGAKEKVTIYIIGEQ</sequence>
<name>A0A9J5X4A3_SOLCO</name>
<reference evidence="1 2" key="1">
    <citation type="submission" date="2020-09" db="EMBL/GenBank/DDBJ databases">
        <title>De no assembly of potato wild relative species, Solanum commersonii.</title>
        <authorList>
            <person name="Cho K."/>
        </authorList>
    </citation>
    <scope>NUCLEOTIDE SEQUENCE [LARGE SCALE GENOMIC DNA]</scope>
    <source>
        <strain evidence="1">LZ3.2</strain>
        <tissue evidence="1">Leaf</tissue>
    </source>
</reference>
<organism evidence="1 2">
    <name type="scientific">Solanum commersonii</name>
    <name type="common">Commerson's wild potato</name>
    <name type="synonym">Commerson's nightshade</name>
    <dbReference type="NCBI Taxonomy" id="4109"/>
    <lineage>
        <taxon>Eukaryota</taxon>
        <taxon>Viridiplantae</taxon>
        <taxon>Streptophyta</taxon>
        <taxon>Embryophyta</taxon>
        <taxon>Tracheophyta</taxon>
        <taxon>Spermatophyta</taxon>
        <taxon>Magnoliopsida</taxon>
        <taxon>eudicotyledons</taxon>
        <taxon>Gunneridae</taxon>
        <taxon>Pentapetalae</taxon>
        <taxon>asterids</taxon>
        <taxon>lamiids</taxon>
        <taxon>Solanales</taxon>
        <taxon>Solanaceae</taxon>
        <taxon>Solanoideae</taxon>
        <taxon>Solaneae</taxon>
        <taxon>Solanum</taxon>
    </lineage>
</organism>
<evidence type="ECO:0000313" key="2">
    <source>
        <dbReference type="Proteomes" id="UP000824120"/>
    </source>
</evidence>
<dbReference type="EMBL" id="JACXVP010000010">
    <property type="protein sequence ID" value="KAG5582124.1"/>
    <property type="molecule type" value="Genomic_DNA"/>
</dbReference>
<evidence type="ECO:0000313" key="1">
    <source>
        <dbReference type="EMBL" id="KAG5582124.1"/>
    </source>
</evidence>
<keyword evidence="2" id="KW-1185">Reference proteome</keyword>
<dbReference type="Proteomes" id="UP000824120">
    <property type="component" value="Chromosome 10"/>
</dbReference>